<accession>A0A9D3XGX6</accession>
<gene>
    <name evidence="1" type="ORF">KIL84_009170</name>
</gene>
<organism evidence="1 2">
    <name type="scientific">Mauremys mutica</name>
    <name type="common">yellowpond turtle</name>
    <dbReference type="NCBI Taxonomy" id="74926"/>
    <lineage>
        <taxon>Eukaryota</taxon>
        <taxon>Metazoa</taxon>
        <taxon>Chordata</taxon>
        <taxon>Craniata</taxon>
        <taxon>Vertebrata</taxon>
        <taxon>Euteleostomi</taxon>
        <taxon>Archelosauria</taxon>
        <taxon>Testudinata</taxon>
        <taxon>Testudines</taxon>
        <taxon>Cryptodira</taxon>
        <taxon>Durocryptodira</taxon>
        <taxon>Testudinoidea</taxon>
        <taxon>Geoemydidae</taxon>
        <taxon>Geoemydinae</taxon>
        <taxon>Mauremys</taxon>
    </lineage>
</organism>
<reference evidence="1" key="1">
    <citation type="submission" date="2021-09" db="EMBL/GenBank/DDBJ databases">
        <title>The genome of Mauremys mutica provides insights into the evolution of semi-aquatic lifestyle.</title>
        <authorList>
            <person name="Gong S."/>
            <person name="Gao Y."/>
        </authorList>
    </citation>
    <scope>NUCLEOTIDE SEQUENCE</scope>
    <source>
        <strain evidence="1">MM-2020</strain>
        <tissue evidence="1">Muscle</tissue>
    </source>
</reference>
<comment type="caution">
    <text evidence="1">The sequence shown here is derived from an EMBL/GenBank/DDBJ whole genome shotgun (WGS) entry which is preliminary data.</text>
</comment>
<proteinExistence type="predicted"/>
<dbReference type="EMBL" id="JAHDVG010000470">
    <property type="protein sequence ID" value="KAH1180334.1"/>
    <property type="molecule type" value="Genomic_DNA"/>
</dbReference>
<protein>
    <submittedName>
        <fullName evidence="1">Uncharacterized protein</fullName>
    </submittedName>
</protein>
<evidence type="ECO:0000313" key="1">
    <source>
        <dbReference type="EMBL" id="KAH1180334.1"/>
    </source>
</evidence>
<dbReference type="SUPFAM" id="SSF140996">
    <property type="entry name" value="Hermes dimerisation domain"/>
    <property type="match status" value="1"/>
</dbReference>
<dbReference type="Proteomes" id="UP000827986">
    <property type="component" value="Unassembled WGS sequence"/>
</dbReference>
<keyword evidence="2" id="KW-1185">Reference proteome</keyword>
<dbReference type="Gene3D" id="1.10.10.1070">
    <property type="entry name" value="Zinc finger, BED domain-containing"/>
    <property type="match status" value="1"/>
</dbReference>
<name>A0A9D3XGX6_9SAUR</name>
<evidence type="ECO:0000313" key="2">
    <source>
        <dbReference type="Proteomes" id="UP000827986"/>
    </source>
</evidence>
<dbReference type="AlphaFoldDB" id="A0A9D3XGX6"/>
<sequence length="134" mass="15080">MEQSSKSLGLLNGKFIFKKLLDGSLDKKTVICSYWKAEFQYNRSTSHLQYHICAKRAFASGSCATDNPLTANESCQLLQSRLTEFQDCYTPTDQRKYNSLTDAIAKWIAMDCSPLNIVNDRGLRGIIQIASSNQ</sequence>